<dbReference type="OrthoDB" id="7063004at2"/>
<evidence type="ECO:0000256" key="10">
    <source>
        <dbReference type="ARBA" id="ARBA00023225"/>
    </source>
</evidence>
<evidence type="ECO:0000256" key="3">
    <source>
        <dbReference type="ARBA" id="ARBA00020392"/>
    </source>
</evidence>
<keyword evidence="12" id="KW-1185">Reference proteome</keyword>
<keyword evidence="11" id="KW-0282">Flagellum</keyword>
<dbReference type="InterPro" id="IPR052570">
    <property type="entry name" value="FliJ"/>
</dbReference>
<dbReference type="InterPro" id="IPR012823">
    <property type="entry name" value="Flagell_FliJ"/>
</dbReference>
<keyword evidence="8" id="KW-0653">Protein transport</keyword>
<dbReference type="Gene3D" id="1.10.287.1700">
    <property type="match status" value="1"/>
</dbReference>
<evidence type="ECO:0000256" key="6">
    <source>
        <dbReference type="ARBA" id="ARBA00022500"/>
    </source>
</evidence>
<keyword evidence="11" id="KW-0966">Cell projection</keyword>
<keyword evidence="10" id="KW-1006">Bacterial flagellum protein export</keyword>
<dbReference type="GO" id="GO:0071973">
    <property type="term" value="P:bacterial-type flagellum-dependent cell motility"/>
    <property type="evidence" value="ECO:0007669"/>
    <property type="project" value="InterPro"/>
</dbReference>
<dbReference type="Pfam" id="PF02050">
    <property type="entry name" value="FliJ"/>
    <property type="match status" value="1"/>
</dbReference>
<evidence type="ECO:0000313" key="11">
    <source>
        <dbReference type="EMBL" id="QBF81742.1"/>
    </source>
</evidence>
<gene>
    <name evidence="11" type="primary">fliJ</name>
    <name evidence="11" type="ORF">EXU30_02810</name>
</gene>
<evidence type="ECO:0000256" key="7">
    <source>
        <dbReference type="ARBA" id="ARBA00022795"/>
    </source>
</evidence>
<dbReference type="PIRSF" id="PIRSF019404">
    <property type="entry name" value="FliJ"/>
    <property type="match status" value="1"/>
</dbReference>
<dbReference type="GO" id="GO:0006935">
    <property type="term" value="P:chemotaxis"/>
    <property type="evidence" value="ECO:0007669"/>
    <property type="project" value="UniProtKB-KW"/>
</dbReference>
<comment type="subcellular location">
    <subcellularLocation>
        <location evidence="1">Cell membrane</location>
        <topology evidence="1">Peripheral membrane protein</topology>
        <orientation evidence="1">Cytoplasmic side</orientation>
    </subcellularLocation>
</comment>
<proteinExistence type="inferred from homology"/>
<evidence type="ECO:0000313" key="12">
    <source>
        <dbReference type="Proteomes" id="UP000291106"/>
    </source>
</evidence>
<sequence>MAKPDPLKTVLKIAADEEEVASLQLKSARLELQKGQNQLTALNDYRLDYMKQIGAQQGQSLSASQYHQFHRFIKQIDDAIAQQVSAVKESEKQVGYRQENWQQKQQKRKAVEMLIEKKRLAAQAAEAKREQKASDEFAIQQFFRNR</sequence>
<evidence type="ECO:0000256" key="5">
    <source>
        <dbReference type="ARBA" id="ARBA00022475"/>
    </source>
</evidence>
<keyword evidence="7" id="KW-1005">Bacterial flagellum biogenesis</keyword>
<dbReference type="InterPro" id="IPR053716">
    <property type="entry name" value="Flag_assembly_chemotaxis_eff"/>
</dbReference>
<evidence type="ECO:0000256" key="4">
    <source>
        <dbReference type="ARBA" id="ARBA00022448"/>
    </source>
</evidence>
<dbReference type="GO" id="GO:0003774">
    <property type="term" value="F:cytoskeletal motor activity"/>
    <property type="evidence" value="ECO:0007669"/>
    <property type="project" value="InterPro"/>
</dbReference>
<name>A0A411PE51_9GAMM</name>
<evidence type="ECO:0000256" key="2">
    <source>
        <dbReference type="ARBA" id="ARBA00010004"/>
    </source>
</evidence>
<keyword evidence="11" id="KW-0969">Cilium</keyword>
<dbReference type="AlphaFoldDB" id="A0A411PE51"/>
<dbReference type="InterPro" id="IPR018006">
    <property type="entry name" value="Flag_FliJ_proteobac"/>
</dbReference>
<protein>
    <recommendedName>
        <fullName evidence="3">Flagellar FliJ protein</fullName>
    </recommendedName>
</protein>
<dbReference type="GO" id="GO:0044781">
    <property type="term" value="P:bacterial-type flagellum organization"/>
    <property type="evidence" value="ECO:0007669"/>
    <property type="project" value="UniProtKB-KW"/>
</dbReference>
<dbReference type="KEGG" id="smai:EXU30_02810"/>
<evidence type="ECO:0000256" key="1">
    <source>
        <dbReference type="ARBA" id="ARBA00004413"/>
    </source>
</evidence>
<dbReference type="PANTHER" id="PTHR38786:SF1">
    <property type="entry name" value="FLAGELLAR FLIJ PROTEIN"/>
    <property type="match status" value="1"/>
</dbReference>
<dbReference type="GO" id="GO:0005886">
    <property type="term" value="C:plasma membrane"/>
    <property type="evidence" value="ECO:0007669"/>
    <property type="project" value="UniProtKB-SubCell"/>
</dbReference>
<dbReference type="PRINTS" id="PR01004">
    <property type="entry name" value="FLGFLIJ"/>
</dbReference>
<dbReference type="NCBIfam" id="TIGR02473">
    <property type="entry name" value="flagell_FliJ"/>
    <property type="match status" value="1"/>
</dbReference>
<evidence type="ECO:0000256" key="8">
    <source>
        <dbReference type="ARBA" id="ARBA00022927"/>
    </source>
</evidence>
<evidence type="ECO:0000256" key="9">
    <source>
        <dbReference type="ARBA" id="ARBA00023136"/>
    </source>
</evidence>
<accession>A0A411PE51</accession>
<dbReference type="Proteomes" id="UP000291106">
    <property type="component" value="Chromosome"/>
</dbReference>
<keyword evidence="9" id="KW-0472">Membrane</keyword>
<keyword evidence="4" id="KW-0813">Transport</keyword>
<dbReference type="RefSeq" id="WP_130597716.1">
    <property type="nucleotide sequence ID" value="NZ_CP036200.1"/>
</dbReference>
<organism evidence="11 12">
    <name type="scientific">Shewanella maritima</name>
    <dbReference type="NCBI Taxonomy" id="2520507"/>
    <lineage>
        <taxon>Bacteria</taxon>
        <taxon>Pseudomonadati</taxon>
        <taxon>Pseudomonadota</taxon>
        <taxon>Gammaproteobacteria</taxon>
        <taxon>Alteromonadales</taxon>
        <taxon>Shewanellaceae</taxon>
        <taxon>Shewanella</taxon>
    </lineage>
</organism>
<keyword evidence="5" id="KW-1003">Cell membrane</keyword>
<dbReference type="EMBL" id="CP036200">
    <property type="protein sequence ID" value="QBF81742.1"/>
    <property type="molecule type" value="Genomic_DNA"/>
</dbReference>
<dbReference type="GO" id="GO:0015031">
    <property type="term" value="P:protein transport"/>
    <property type="evidence" value="ECO:0007669"/>
    <property type="project" value="UniProtKB-KW"/>
</dbReference>
<keyword evidence="6" id="KW-0145">Chemotaxis</keyword>
<comment type="similarity">
    <text evidence="2">Belongs to the FliJ family.</text>
</comment>
<dbReference type="GO" id="GO:0009288">
    <property type="term" value="C:bacterial-type flagellum"/>
    <property type="evidence" value="ECO:0007669"/>
    <property type="project" value="InterPro"/>
</dbReference>
<dbReference type="PANTHER" id="PTHR38786">
    <property type="entry name" value="FLAGELLAR FLIJ PROTEIN"/>
    <property type="match status" value="1"/>
</dbReference>
<reference evidence="11 12" key="1">
    <citation type="submission" date="2019-02" db="EMBL/GenBank/DDBJ databases">
        <title>Shewanella sp. D4-2 isolated from Dokdo Island.</title>
        <authorList>
            <person name="Baek K."/>
        </authorList>
    </citation>
    <scope>NUCLEOTIDE SEQUENCE [LARGE SCALE GENOMIC DNA]</scope>
    <source>
        <strain evidence="11 12">D4-2</strain>
    </source>
</reference>